<name>A0A146JZM9_9EUKA</name>
<dbReference type="AlphaFoldDB" id="A0A146JZM9"/>
<accession>A0A146JZM9</accession>
<feature type="non-terminal residue" evidence="1">
    <location>
        <position position="1"/>
    </location>
</feature>
<proteinExistence type="predicted"/>
<sequence>KMNVMNVEELLVNYKISAKFATSYIDSYFKSLKPPQTQLRMFEIFQKVQFVYNHLLFDDITNNLLKNPEYQIPDYQHSSYQIQFLKRLDQKFPITLLELQLTLLFNVFEPFTEANLRVTPDGYSLEDCLKQKKSTLSNKDLRFYTNLISSTYQILKQFSSFQKEILFQKLRVFSVISLLIPESDLLVSNLFDIKNALQQKHIPEEIADREMALTYFNLFFKCQKQGKNSSESLQFKVNSIKLFQKHITNLETEFKQRTKSQSWQEFTPKVNEIELQQYVNCVLRMSQIMSQAETNREILEQALKFGKYALAVVELNDNRCKIDKQLLVMNIMGIKHQIDHL</sequence>
<protein>
    <submittedName>
        <fullName evidence="1">Uncharacterized protein</fullName>
    </submittedName>
</protein>
<evidence type="ECO:0000313" key="1">
    <source>
        <dbReference type="EMBL" id="JAP88984.1"/>
    </source>
</evidence>
<reference evidence="1" key="1">
    <citation type="submission" date="2015-07" db="EMBL/GenBank/DDBJ databases">
        <title>Adaptation to a free-living lifestyle via gene acquisitions in the diplomonad Trepomonas sp. PC1.</title>
        <authorList>
            <person name="Xu F."/>
            <person name="Jerlstrom-Hultqvist J."/>
            <person name="Kolisko M."/>
            <person name="Simpson A.G.B."/>
            <person name="Roger A.J."/>
            <person name="Svard S.G."/>
            <person name="Andersson J.O."/>
        </authorList>
    </citation>
    <scope>NUCLEOTIDE SEQUENCE</scope>
    <source>
        <strain evidence="1">PC1</strain>
    </source>
</reference>
<gene>
    <name evidence="1" type="ORF">TPC1_31521</name>
</gene>
<dbReference type="EMBL" id="GDID01007622">
    <property type="protein sequence ID" value="JAP88984.1"/>
    <property type="molecule type" value="Transcribed_RNA"/>
</dbReference>
<organism evidence="1">
    <name type="scientific">Trepomonas sp. PC1</name>
    <dbReference type="NCBI Taxonomy" id="1076344"/>
    <lineage>
        <taxon>Eukaryota</taxon>
        <taxon>Metamonada</taxon>
        <taxon>Diplomonadida</taxon>
        <taxon>Hexamitidae</taxon>
        <taxon>Hexamitinae</taxon>
        <taxon>Trepomonas</taxon>
    </lineage>
</organism>